<feature type="region of interest" description="Disordered" evidence="3">
    <location>
        <begin position="859"/>
        <end position="968"/>
    </location>
</feature>
<dbReference type="InterPro" id="IPR020990">
    <property type="entry name" value="CSOS2/2B"/>
</dbReference>
<sequence>MSISAYPMFEHLAGGVLTTPDERPSGPYLSLTIESNSGSQTGSHTGSKDGFQFGPGFGSKNASKNALESQTQITDTTMASKANLKTSGREAALARRRALSTGGKSKAHSAAAERSRGDSARQRANSGASHSVAPSAAPAGGARRPAAPVAATPAAIPAAIPEPSFGWSRPTQNPTPRASGARTRPPAGRASVARARREALSRQGRRAVKAGDRVRADVLAQQSAAQPSNPARAGASAAPSPQQRHSVAEQTLGQLSAKADVKPGNGSARIGAGARLGSKPGNGSRLSRRDNGLGTKPTGRMLSLARRAAQSGRGKAATNAPTSAASLARQANPKLSGRELSQRVRAQRSHSGGAGERKSAPAGRIRPNATARGAEDQYWKVGVSETAAGQTVTGTRVGRSVKTTGDEPSTCRAVTGTEYMGADIFREFCHSEPPRNVPKVGVSPSALGNRITGNEVGRSSRVTGDEPGSCERVTGTEYLSPAHFEAFCDIRAGSGLSGSDASRSSGRRTGLTATQGGQSVSGTMVGRPYVGHSAAESSVRVTGDEQGAGVKTTGTQYTNVQSIAEGIPAHQGGGRSAVAPSQRNVPAKKAVAERMGQQAGSRVPPKVAVSSTLAGGRVTGTLVGRSAQVTGDEPGSCRSVTGDEYLSSEQFETFCNTRPEPEASKVGESLTALGKRVSGTQTGRSGRVTGDEPGTCKAVTGTPYAGMEQVAEYCAPAAAQAARERMLPMARRGAGMTGRGPGIGGAMTGDRRGACEPLTGTPYHGADQQAAACADGGPMQIGAGALAATPDEPDFPQALTGAPWQQFSVNSPARQADHQRAARTGAVTGTNSEGGGRITGPFGMATGKITGTEEFRFGAGSHGRRAEARAVVPEGKPATPSGNRVTGEGQSAGLKITGDDWERGERVTGTEGAWAKGRNPTRPGPMSAMQPPERKRNEETPVPVSRVTGSSGSTDRGSLITYSGGARG</sequence>
<protein>
    <submittedName>
        <fullName evidence="4">Carboxysome shell peptide mid-region</fullName>
    </submittedName>
</protein>
<feature type="region of interest" description="Disordered" evidence="3">
    <location>
        <begin position="819"/>
        <end position="842"/>
    </location>
</feature>
<feature type="region of interest" description="Disordered" evidence="3">
    <location>
        <begin position="439"/>
        <end position="469"/>
    </location>
</feature>
<comment type="similarity">
    <text evidence="2">Belongs to the CsoS2 family.</text>
</comment>
<feature type="compositionally biased region" description="Polar residues" evidence="3">
    <location>
        <begin position="947"/>
        <end position="956"/>
    </location>
</feature>
<feature type="compositionally biased region" description="Polar residues" evidence="3">
    <location>
        <begin position="511"/>
        <end position="522"/>
    </location>
</feature>
<evidence type="ECO:0000256" key="1">
    <source>
        <dbReference type="ARBA" id="ARBA00022737"/>
    </source>
</evidence>
<feature type="region of interest" description="Disordered" evidence="3">
    <location>
        <begin position="33"/>
        <end position="67"/>
    </location>
</feature>
<evidence type="ECO:0000313" key="4">
    <source>
        <dbReference type="EMBL" id="WPL16787.1"/>
    </source>
</evidence>
<feature type="region of interest" description="Disordered" evidence="3">
    <location>
        <begin position="84"/>
        <end position="376"/>
    </location>
</feature>
<feature type="compositionally biased region" description="Polar residues" evidence="3">
    <location>
        <begin position="242"/>
        <end position="254"/>
    </location>
</feature>
<dbReference type="Pfam" id="PF12288">
    <property type="entry name" value="CsoS2_M"/>
    <property type="match status" value="2"/>
</dbReference>
<feature type="compositionally biased region" description="Basic and acidic residues" evidence="3">
    <location>
        <begin position="897"/>
        <end position="908"/>
    </location>
</feature>
<name>A0ABZ0S789_9GAMM</name>
<dbReference type="EMBL" id="CP121472">
    <property type="protein sequence ID" value="WPL16787.1"/>
    <property type="molecule type" value="Genomic_DNA"/>
</dbReference>
<feature type="compositionally biased region" description="Polar residues" evidence="3">
    <location>
        <begin position="33"/>
        <end position="45"/>
    </location>
</feature>
<feature type="compositionally biased region" description="Low complexity" evidence="3">
    <location>
        <begin position="131"/>
        <end position="161"/>
    </location>
</feature>
<accession>A0ABZ0S789</accession>
<feature type="compositionally biased region" description="Low complexity" evidence="3">
    <location>
        <begin position="496"/>
        <end position="508"/>
    </location>
</feature>
<evidence type="ECO:0000256" key="3">
    <source>
        <dbReference type="SAM" id="MobiDB-lite"/>
    </source>
</evidence>
<proteinExistence type="inferred from homology"/>
<keyword evidence="1" id="KW-0677">Repeat</keyword>
<gene>
    <name evidence="4" type="ORF">Thiowin_01761</name>
</gene>
<keyword evidence="5" id="KW-1185">Reference proteome</keyword>
<organism evidence="4 5">
    <name type="scientific">Thiorhodovibrio winogradskyi</name>
    <dbReference type="NCBI Taxonomy" id="77007"/>
    <lineage>
        <taxon>Bacteria</taxon>
        <taxon>Pseudomonadati</taxon>
        <taxon>Pseudomonadota</taxon>
        <taxon>Gammaproteobacteria</taxon>
        <taxon>Chromatiales</taxon>
        <taxon>Chromatiaceae</taxon>
        <taxon>Thiorhodovibrio</taxon>
    </lineage>
</organism>
<dbReference type="Proteomes" id="UP001432180">
    <property type="component" value="Chromosome"/>
</dbReference>
<feature type="region of interest" description="Disordered" evidence="3">
    <location>
        <begin position="496"/>
        <end position="523"/>
    </location>
</feature>
<feature type="compositionally biased region" description="Basic and acidic residues" evidence="3">
    <location>
        <begin position="111"/>
        <end position="121"/>
    </location>
</feature>
<evidence type="ECO:0000256" key="2">
    <source>
        <dbReference type="ARBA" id="ARBA00024044"/>
    </source>
</evidence>
<reference evidence="4 5" key="1">
    <citation type="journal article" date="2023" name="Microorganisms">
        <title>Thiorhodovibrio frisius and Trv. litoralis spp. nov., Two Novel Members from a Clade of Fastidious Purple Sulfur Bacteria That Exhibit Unique Red-Shifted Light-Harvesting Capabilities.</title>
        <authorList>
            <person name="Methner A."/>
            <person name="Kuzyk S.B."/>
            <person name="Petersen J."/>
            <person name="Bauer S."/>
            <person name="Brinkmann H."/>
            <person name="Sichau K."/>
            <person name="Wanner G."/>
            <person name="Wolf J."/>
            <person name="Neumann-Schaal M."/>
            <person name="Henke P."/>
            <person name="Tank M."/>
            <person name="Sproer C."/>
            <person name="Bunk B."/>
            <person name="Overmann J."/>
        </authorList>
    </citation>
    <scope>NUCLEOTIDE SEQUENCE [LARGE SCALE GENOMIC DNA]</scope>
    <source>
        <strain evidence="4 5">DSM 6702</strain>
    </source>
</reference>
<evidence type="ECO:0000313" key="5">
    <source>
        <dbReference type="Proteomes" id="UP001432180"/>
    </source>
</evidence>
<feature type="compositionally biased region" description="Low complexity" evidence="3">
    <location>
        <begin position="220"/>
        <end position="241"/>
    </location>
</feature>